<evidence type="ECO:0000313" key="2">
    <source>
        <dbReference type="EMBL" id="SPH22859.1"/>
    </source>
</evidence>
<organism evidence="2 3">
    <name type="scientific">Ascidiaceihabitans donghaensis</name>
    <dbReference type="NCBI Taxonomy" id="1510460"/>
    <lineage>
        <taxon>Bacteria</taxon>
        <taxon>Pseudomonadati</taxon>
        <taxon>Pseudomonadota</taxon>
        <taxon>Alphaproteobacteria</taxon>
        <taxon>Rhodobacterales</taxon>
        <taxon>Paracoccaceae</taxon>
        <taxon>Ascidiaceihabitans</taxon>
    </lineage>
</organism>
<dbReference type="Proteomes" id="UP000244880">
    <property type="component" value="Unassembled WGS sequence"/>
</dbReference>
<evidence type="ECO:0000256" key="1">
    <source>
        <dbReference type="SAM" id="Phobius"/>
    </source>
</evidence>
<protein>
    <submittedName>
        <fullName evidence="2">Uncharacterized protein</fullName>
    </submittedName>
</protein>
<proteinExistence type="predicted"/>
<keyword evidence="3" id="KW-1185">Reference proteome</keyword>
<evidence type="ECO:0000313" key="3">
    <source>
        <dbReference type="Proteomes" id="UP000244880"/>
    </source>
</evidence>
<keyword evidence="1" id="KW-0812">Transmembrane</keyword>
<reference evidence="2 3" key="1">
    <citation type="submission" date="2018-03" db="EMBL/GenBank/DDBJ databases">
        <authorList>
            <person name="Keele B.F."/>
        </authorList>
    </citation>
    <scope>NUCLEOTIDE SEQUENCE [LARGE SCALE GENOMIC DNA]</scope>
    <source>
        <strain evidence="2 3">CECT 8599</strain>
    </source>
</reference>
<name>A0A2R8BIN8_9RHOB</name>
<dbReference type="OrthoDB" id="6638257at2"/>
<sequence>MPQFKNDTVLIVGSGPNAVDCTQWFGFDQIIAINNAWRIRPDWNALIYPEDFPKDRHPPTLQPSQRRIEADQFVPAQNAYGGFVYAGATMAFTAGYWALHALRPRVMAFIGCDMVYAKTGPTHFYGTGAPDPLRDDISLMDLGASSARLALMAAAEGTRCVNLSQDDSALLFERAKPADLAHLPAARLPNPSAYGKALAAEARLGYFVQNGRVWEEAHRFSRAPLLHLHAMWRAAYGAKTHMCAAA</sequence>
<keyword evidence="1" id="KW-1133">Transmembrane helix</keyword>
<dbReference type="EMBL" id="OMOR01000001">
    <property type="protein sequence ID" value="SPH22859.1"/>
    <property type="molecule type" value="Genomic_DNA"/>
</dbReference>
<gene>
    <name evidence="2" type="ORF">ASD8599_03606</name>
</gene>
<feature type="transmembrane region" description="Helical" evidence="1">
    <location>
        <begin position="79"/>
        <end position="99"/>
    </location>
</feature>
<keyword evidence="1" id="KW-0472">Membrane</keyword>
<accession>A0A2R8BIN8</accession>
<dbReference type="AlphaFoldDB" id="A0A2R8BIN8"/>